<gene>
    <name evidence="2" type="ORF">VNI00_005406</name>
</gene>
<feature type="domain" description="PRISE-like Rossmann-fold" evidence="1">
    <location>
        <begin position="215"/>
        <end position="396"/>
    </location>
</feature>
<dbReference type="AlphaFoldDB" id="A0AAW0DFA0"/>
<proteinExistence type="predicted"/>
<keyword evidence="3" id="KW-1185">Reference proteome</keyword>
<dbReference type="Pfam" id="PF22917">
    <property type="entry name" value="PRISE"/>
    <property type="match status" value="2"/>
</dbReference>
<dbReference type="PANTHER" id="PTHR32487:SF8">
    <property type="entry name" value="NAD-DEPENDENT EPIMERASE_DEHYDRATASE DOMAIN-CONTAINING PROTEIN"/>
    <property type="match status" value="1"/>
</dbReference>
<dbReference type="InterPro" id="IPR036291">
    <property type="entry name" value="NAD(P)-bd_dom_sf"/>
</dbReference>
<evidence type="ECO:0000313" key="2">
    <source>
        <dbReference type="EMBL" id="KAK7049975.1"/>
    </source>
</evidence>
<dbReference type="EMBL" id="JAYKXP010000015">
    <property type="protein sequence ID" value="KAK7049975.1"/>
    <property type="molecule type" value="Genomic_DNA"/>
</dbReference>
<name>A0AAW0DFA0_9AGAR</name>
<comment type="caution">
    <text evidence="2">The sequence shown here is derived from an EMBL/GenBank/DDBJ whole genome shotgun (WGS) entry which is preliminary data.</text>
</comment>
<evidence type="ECO:0000313" key="3">
    <source>
        <dbReference type="Proteomes" id="UP001383192"/>
    </source>
</evidence>
<feature type="domain" description="PRISE-like Rossmann-fold" evidence="1">
    <location>
        <begin position="6"/>
        <end position="200"/>
    </location>
</feature>
<dbReference type="SUPFAM" id="SSF51735">
    <property type="entry name" value="NAD(P)-binding Rossmann-fold domains"/>
    <property type="match status" value="1"/>
</dbReference>
<dbReference type="InterPro" id="IPR055222">
    <property type="entry name" value="PRISE-like_Rossmann-fold"/>
</dbReference>
<accession>A0AAW0DFA0</accession>
<organism evidence="2 3">
    <name type="scientific">Paramarasmius palmivorus</name>
    <dbReference type="NCBI Taxonomy" id="297713"/>
    <lineage>
        <taxon>Eukaryota</taxon>
        <taxon>Fungi</taxon>
        <taxon>Dikarya</taxon>
        <taxon>Basidiomycota</taxon>
        <taxon>Agaricomycotina</taxon>
        <taxon>Agaricomycetes</taxon>
        <taxon>Agaricomycetidae</taxon>
        <taxon>Agaricales</taxon>
        <taxon>Marasmiineae</taxon>
        <taxon>Marasmiaceae</taxon>
        <taxon>Paramarasmius</taxon>
    </lineage>
</organism>
<dbReference type="CDD" id="cd08948">
    <property type="entry name" value="5beta-POR_like_SDR_a"/>
    <property type="match status" value="1"/>
</dbReference>
<sequence length="402" mass="44609">MAGKHAIIFGASGITGWAVVDQLLRGYPTKGTFTRVTALINRPFPLSKSGWVLDTDIPEIQLVSGVDLVAGSAEESIRSLKERIESLESVTHAFYFAYKQAEDPHMEIEMNCEMLKSALSALEQYSPNLQFIVFPSGANAYGVSCGGGFLSPPFIESMPRLSHPVCDMTHYYKFEDILTEHSQGKKWTWCEVRPDIVVSVCRYMENKENVMKTMMQIGVVPNSSAVNLAAYWAVYLIAYAAVEGTGAEIAFPGTEGGWKALYNGSSAEIVAKVSIWASLNRDKTSGQCYNIADQAEPSTMKELWPVLADHFGLKGVGPTGDMDSMKPREYIQQHSDVLEKLGIQADQAWGMWQMDGIGYYLTFDRQLSLEKVRAAGFQEERDTKNSWIKAVEKMKDMGLLGQ</sequence>
<dbReference type="Proteomes" id="UP001383192">
    <property type="component" value="Unassembled WGS sequence"/>
</dbReference>
<dbReference type="PANTHER" id="PTHR32487">
    <property type="entry name" value="3-OXO-DELTA(4,5)-STEROID 5-BETA-REDUCTASE"/>
    <property type="match status" value="1"/>
</dbReference>
<evidence type="ECO:0000259" key="1">
    <source>
        <dbReference type="Pfam" id="PF22917"/>
    </source>
</evidence>
<protein>
    <recommendedName>
        <fullName evidence="1">PRISE-like Rossmann-fold domain-containing protein</fullName>
    </recommendedName>
</protein>
<dbReference type="Gene3D" id="3.40.50.720">
    <property type="entry name" value="NAD(P)-binding Rossmann-like Domain"/>
    <property type="match status" value="1"/>
</dbReference>
<reference evidence="2 3" key="1">
    <citation type="submission" date="2024-01" db="EMBL/GenBank/DDBJ databases">
        <title>A draft genome for a cacao thread blight-causing isolate of Paramarasmius palmivorus.</title>
        <authorList>
            <person name="Baruah I.K."/>
            <person name="Bukari Y."/>
            <person name="Amoako-Attah I."/>
            <person name="Meinhardt L.W."/>
            <person name="Bailey B.A."/>
            <person name="Cohen S.P."/>
        </authorList>
    </citation>
    <scope>NUCLEOTIDE SEQUENCE [LARGE SCALE GENOMIC DNA]</scope>
    <source>
        <strain evidence="2 3">GH-12</strain>
    </source>
</reference>